<dbReference type="PROSITE" id="PS50995">
    <property type="entry name" value="HTH_MARR_2"/>
    <property type="match status" value="1"/>
</dbReference>
<gene>
    <name evidence="2" type="primary">marR_1</name>
    <name evidence="2" type="ORF">PSET11_02071</name>
</gene>
<reference evidence="2 3" key="1">
    <citation type="submission" date="2018-11" db="EMBL/GenBank/DDBJ databases">
        <authorList>
            <person name="Criscuolo A."/>
        </authorList>
    </citation>
    <scope>NUCLEOTIDE SEQUENCE [LARGE SCALE GENOMIC DNA]</scope>
    <source>
        <strain evidence="2">AT11b</strain>
    </source>
</reference>
<dbReference type="AlphaFoldDB" id="A0A3P5WYM6"/>
<sequence>MNQDTEARSLYPLFSELTRLETELWDALDGALRNMHGLPMSRFEPMAVVDRLGACRVFDVAAALAITVGGTSKLIDRIEEAGHCRRRTNPDDRRSSLIELTAEGRTLLAQARQTVDTELNVRLNPVLSEQAAHDLEDLLGRLRSADRSAAAKQRQMP</sequence>
<dbReference type="Gene3D" id="1.10.10.10">
    <property type="entry name" value="Winged helix-like DNA-binding domain superfamily/Winged helix DNA-binding domain"/>
    <property type="match status" value="1"/>
</dbReference>
<dbReference type="SUPFAM" id="SSF46785">
    <property type="entry name" value="Winged helix' DNA-binding domain"/>
    <property type="match status" value="1"/>
</dbReference>
<dbReference type="Pfam" id="PF01047">
    <property type="entry name" value="MarR"/>
    <property type="match status" value="1"/>
</dbReference>
<dbReference type="Proteomes" id="UP000280861">
    <property type="component" value="Unassembled WGS sequence"/>
</dbReference>
<dbReference type="OrthoDB" id="162531at2"/>
<accession>A0A3P5WYM6</accession>
<dbReference type="EMBL" id="UXAU01000027">
    <property type="protein sequence ID" value="VDC28332.1"/>
    <property type="molecule type" value="Genomic_DNA"/>
</dbReference>
<dbReference type="InterPro" id="IPR039422">
    <property type="entry name" value="MarR/SlyA-like"/>
</dbReference>
<dbReference type="RefSeq" id="WP_124091993.1">
    <property type="nucleotide sequence ID" value="NZ_CBCRYA010000030.1"/>
</dbReference>
<proteinExistence type="predicted"/>
<organism evidence="2 3">
    <name type="scientific">Arthrobacter ulcerisalmonis</name>
    <dbReference type="NCBI Taxonomy" id="2483813"/>
    <lineage>
        <taxon>Bacteria</taxon>
        <taxon>Bacillati</taxon>
        <taxon>Actinomycetota</taxon>
        <taxon>Actinomycetes</taxon>
        <taxon>Micrococcales</taxon>
        <taxon>Micrococcaceae</taxon>
        <taxon>Arthrobacter</taxon>
    </lineage>
</organism>
<dbReference type="GO" id="GO:0006950">
    <property type="term" value="P:response to stress"/>
    <property type="evidence" value="ECO:0007669"/>
    <property type="project" value="TreeGrafter"/>
</dbReference>
<dbReference type="InterPro" id="IPR000835">
    <property type="entry name" value="HTH_MarR-typ"/>
</dbReference>
<dbReference type="InterPro" id="IPR036390">
    <property type="entry name" value="WH_DNA-bd_sf"/>
</dbReference>
<dbReference type="PANTHER" id="PTHR33164">
    <property type="entry name" value="TRANSCRIPTIONAL REGULATOR, MARR FAMILY"/>
    <property type="match status" value="1"/>
</dbReference>
<keyword evidence="3" id="KW-1185">Reference proteome</keyword>
<dbReference type="PANTHER" id="PTHR33164:SF94">
    <property type="entry name" value="TRANSCRIPTIONAL REGULATORY PROTEIN-RELATED"/>
    <property type="match status" value="1"/>
</dbReference>
<dbReference type="PRINTS" id="PR00598">
    <property type="entry name" value="HTHMARR"/>
</dbReference>
<feature type="domain" description="HTH marR-type" evidence="1">
    <location>
        <begin position="10"/>
        <end position="144"/>
    </location>
</feature>
<evidence type="ECO:0000259" key="1">
    <source>
        <dbReference type="PROSITE" id="PS50995"/>
    </source>
</evidence>
<dbReference type="SMART" id="SM00347">
    <property type="entry name" value="HTH_MARR"/>
    <property type="match status" value="1"/>
</dbReference>
<evidence type="ECO:0000313" key="3">
    <source>
        <dbReference type="Proteomes" id="UP000280861"/>
    </source>
</evidence>
<dbReference type="GO" id="GO:0003700">
    <property type="term" value="F:DNA-binding transcription factor activity"/>
    <property type="evidence" value="ECO:0007669"/>
    <property type="project" value="InterPro"/>
</dbReference>
<dbReference type="InterPro" id="IPR036388">
    <property type="entry name" value="WH-like_DNA-bd_sf"/>
</dbReference>
<evidence type="ECO:0000313" key="2">
    <source>
        <dbReference type="EMBL" id="VDC28332.1"/>
    </source>
</evidence>
<protein>
    <submittedName>
        <fullName evidence="2">Multiple antibiotic resistance protein MarR</fullName>
    </submittedName>
</protein>
<name>A0A3P5WYM6_9MICC</name>